<proteinExistence type="predicted"/>
<evidence type="ECO:0000313" key="2">
    <source>
        <dbReference type="Proteomes" id="UP001148629"/>
    </source>
</evidence>
<keyword evidence="2" id="KW-1185">Reference proteome</keyword>
<accession>A0ACC1SEN2</accession>
<reference evidence="1" key="1">
    <citation type="submission" date="2022-08" db="EMBL/GenBank/DDBJ databases">
        <title>Genome Sequence of Fusarium decemcellulare.</title>
        <authorList>
            <person name="Buettner E."/>
        </authorList>
    </citation>
    <scope>NUCLEOTIDE SEQUENCE</scope>
    <source>
        <strain evidence="1">Babe19</strain>
    </source>
</reference>
<gene>
    <name evidence="1" type="ORF">NM208_g6035</name>
</gene>
<protein>
    <submittedName>
        <fullName evidence="1">Uncharacterized protein</fullName>
    </submittedName>
</protein>
<dbReference type="Proteomes" id="UP001148629">
    <property type="component" value="Unassembled WGS sequence"/>
</dbReference>
<dbReference type="EMBL" id="JANRMS010000538">
    <property type="protein sequence ID" value="KAJ3538150.1"/>
    <property type="molecule type" value="Genomic_DNA"/>
</dbReference>
<sequence length="483" mass="55086">MSLNPFQRLPSELMVNIAKACQLPERKNFSLTNSTIHRLILPCLFKTIRIPCPLEKDSGLDGFIEKYKHLVLHVHLHVSLRGNIDYDAFENGFDNPFFPLDPKSLTSTWGATPAIAKIVRNIVMGQTIPRCAHLSIQFDPDDFNNEHGLWESVFHGMFGGLYPFTSPEDWSTVSMREAHLIWRQHLSEVWRDIAANSSIRRLDISNLLPKRSLFWQTSGWAAFLAGLDELNIEIFGGKRKGIDSFPEIHAGGHTVQVGEHTANTQQGFCDFVLHLPNDMILHAANLRRLGITGHRDGVVGVLHPDKLIPLPLPLDDDVLPLLEYLQLDKIFVESTLLDFLEVRGSGLRELHLHNCTRDSATRHSAGEPTWAYIWRYVRMSCTGLTKVSYTQDVNPPLTIKDCEGGELSIPEDAPKEDTDEICRVRKRLQKDKNLILWRYSEVDRKTGFVFERWGDVLRNFEDGEDNLQWQALKAAIQERQASR</sequence>
<organism evidence="1 2">
    <name type="scientific">Fusarium decemcellulare</name>
    <dbReference type="NCBI Taxonomy" id="57161"/>
    <lineage>
        <taxon>Eukaryota</taxon>
        <taxon>Fungi</taxon>
        <taxon>Dikarya</taxon>
        <taxon>Ascomycota</taxon>
        <taxon>Pezizomycotina</taxon>
        <taxon>Sordariomycetes</taxon>
        <taxon>Hypocreomycetidae</taxon>
        <taxon>Hypocreales</taxon>
        <taxon>Nectriaceae</taxon>
        <taxon>Fusarium</taxon>
        <taxon>Fusarium decemcellulare species complex</taxon>
    </lineage>
</organism>
<name>A0ACC1SEN2_9HYPO</name>
<comment type="caution">
    <text evidence="1">The sequence shown here is derived from an EMBL/GenBank/DDBJ whole genome shotgun (WGS) entry which is preliminary data.</text>
</comment>
<evidence type="ECO:0000313" key="1">
    <source>
        <dbReference type="EMBL" id="KAJ3538150.1"/>
    </source>
</evidence>